<gene>
    <name evidence="1" type="ORF">XBP1_2170031</name>
</gene>
<dbReference type="Gene3D" id="3.40.630.30">
    <property type="match status" value="1"/>
</dbReference>
<protein>
    <submittedName>
        <fullName evidence="1">Acetyltransferase, GNAT family</fullName>
    </submittedName>
</protein>
<reference evidence="1" key="1">
    <citation type="submission" date="2013-07" db="EMBL/GenBank/DDBJ databases">
        <title>Sub-species coevolution in mutualistic symbiosis.</title>
        <authorList>
            <person name="Murfin K."/>
            <person name="Klassen J."/>
            <person name="Lee M."/>
            <person name="Forst S."/>
            <person name="Stock P."/>
            <person name="Goodrich-Blair H."/>
        </authorList>
    </citation>
    <scope>NUCLEOTIDE SEQUENCE [LARGE SCALE GENOMIC DNA]</scope>
    <source>
        <strain evidence="1">Puntauvense</strain>
    </source>
</reference>
<keyword evidence="1" id="KW-0808">Transferase</keyword>
<dbReference type="RefSeq" id="WP_230580051.1">
    <property type="nucleotide sequence ID" value="NZ_CAWLWN010000188.1"/>
</dbReference>
<sequence>MADVTRTYPILNEKGVILAYFSLTYKELSTQNFSISKTKIKKLDGISKSANTIKVYLIGQVAKNFSLVRNSINFREIFLYIKNIITTVKTLIGGRIIALECKKNLKLIELYMKHGLEKLPTKGEINPLITMIFNN</sequence>
<name>A0A077N311_XENBV</name>
<dbReference type="AlphaFoldDB" id="A0A077N311"/>
<dbReference type="EMBL" id="CBSW010000132">
    <property type="protein sequence ID" value="CDG96566.1"/>
    <property type="molecule type" value="Genomic_DNA"/>
</dbReference>
<organism evidence="1 2">
    <name type="scientific">Xenorhabdus bovienii str. puntauvense</name>
    <dbReference type="NCBI Taxonomy" id="1398201"/>
    <lineage>
        <taxon>Bacteria</taxon>
        <taxon>Pseudomonadati</taxon>
        <taxon>Pseudomonadota</taxon>
        <taxon>Gammaproteobacteria</taxon>
        <taxon>Enterobacterales</taxon>
        <taxon>Morganellaceae</taxon>
        <taxon>Xenorhabdus</taxon>
    </lineage>
</organism>
<evidence type="ECO:0000313" key="1">
    <source>
        <dbReference type="EMBL" id="CDG96566.1"/>
    </source>
</evidence>
<evidence type="ECO:0000313" key="2">
    <source>
        <dbReference type="Proteomes" id="UP000028511"/>
    </source>
</evidence>
<dbReference type="HOGENOM" id="CLU_081493_2_0_6"/>
<accession>A0A077N311</accession>
<dbReference type="GO" id="GO:0016740">
    <property type="term" value="F:transferase activity"/>
    <property type="evidence" value="ECO:0007669"/>
    <property type="project" value="UniProtKB-KW"/>
</dbReference>
<proteinExistence type="predicted"/>
<comment type="caution">
    <text evidence="1">The sequence shown here is derived from an EMBL/GenBank/DDBJ whole genome shotgun (WGS) entry which is preliminary data.</text>
</comment>
<dbReference type="Proteomes" id="UP000028511">
    <property type="component" value="Unassembled WGS sequence"/>
</dbReference>